<evidence type="ECO:0000313" key="4">
    <source>
        <dbReference type="Proteomes" id="UP000254626"/>
    </source>
</evidence>
<reference evidence="2 4" key="3">
    <citation type="submission" date="2018-06" db="EMBL/GenBank/DDBJ databases">
        <authorList>
            <consortium name="Pathogen Informatics"/>
            <person name="Doyle S."/>
        </authorList>
    </citation>
    <scope>NUCLEOTIDE SEQUENCE [LARGE SCALE GENOMIC DNA]</scope>
    <source>
        <strain evidence="2 4">NCTC11327</strain>
    </source>
</reference>
<dbReference type="Proteomes" id="UP000254626">
    <property type="component" value="Unassembled WGS sequence"/>
</dbReference>
<keyword evidence="3" id="KW-1185">Reference proteome</keyword>
<protein>
    <recommendedName>
        <fullName evidence="5">Lipoprotein</fullName>
    </recommendedName>
</protein>
<dbReference type="EMBL" id="CP014035">
    <property type="protein sequence ID" value="AMF95226.1"/>
    <property type="molecule type" value="Genomic_DNA"/>
</dbReference>
<proteinExistence type="predicted"/>
<sequence length="91" mass="9794">MKISSVIFLISVVLLTGCANEPRLGYYVAQLASEQTYNPNATQENLGYIPVGTGERMEGVYKTYTGKEVPLESGTTSQFIEGFSSGTTSSN</sequence>
<dbReference type="RefSeq" id="WP_024373270.1">
    <property type="nucleotide sequence ID" value="NZ_CABLBX010000009.1"/>
</dbReference>
<evidence type="ECO:0000313" key="3">
    <source>
        <dbReference type="Proteomes" id="UP000057088"/>
    </source>
</evidence>
<dbReference type="AlphaFoldDB" id="A0AAX2LQV4"/>
<name>A0AAX2LQV4_VIBFL</name>
<reference evidence="1" key="2">
    <citation type="submission" date="2018-01" db="EMBL/GenBank/DDBJ databases">
        <title>FDA dAtabase for Regulatory Grade micrObial Sequences (FDA-ARGOS): Supporting development and validation of Infectious Disease Dx tests.</title>
        <authorList>
            <person name="Hoffmann M."/>
            <person name="Allard M."/>
            <person name="Evans P."/>
            <person name="Brown E."/>
            <person name="Tallon L."/>
            <person name="Sadzewicz L."/>
            <person name="Sengamalay N."/>
            <person name="Ott S."/>
            <person name="Godinez A."/>
            <person name="Nagaraj S."/>
            <person name="Vyas G."/>
            <person name="Aluvathingal J."/>
            <person name="Nadendla S."/>
            <person name="Geyer C."/>
            <person name="Sichtig H."/>
        </authorList>
    </citation>
    <scope>NUCLEOTIDE SEQUENCE</scope>
    <source>
        <strain evidence="1">ATCC 33809</strain>
    </source>
</reference>
<evidence type="ECO:0000313" key="1">
    <source>
        <dbReference type="EMBL" id="AMF95226.1"/>
    </source>
</evidence>
<gene>
    <name evidence="1" type="ORF">AL536_17505</name>
    <name evidence="2" type="ORF">NCTC11327_02259</name>
</gene>
<accession>A0AAX2LQV4</accession>
<dbReference type="KEGG" id="vfl:AL536_17505"/>
<evidence type="ECO:0000313" key="2">
    <source>
        <dbReference type="EMBL" id="SUP27662.1"/>
    </source>
</evidence>
<dbReference type="EMBL" id="UHIP01000001">
    <property type="protein sequence ID" value="SUP27662.1"/>
    <property type="molecule type" value="Genomic_DNA"/>
</dbReference>
<dbReference type="GeneID" id="29386365"/>
<organism evidence="2 4">
    <name type="scientific">Vibrio fluvialis</name>
    <dbReference type="NCBI Taxonomy" id="676"/>
    <lineage>
        <taxon>Bacteria</taxon>
        <taxon>Pseudomonadati</taxon>
        <taxon>Pseudomonadota</taxon>
        <taxon>Gammaproteobacteria</taxon>
        <taxon>Vibrionales</taxon>
        <taxon>Vibrionaceae</taxon>
        <taxon>Vibrio</taxon>
    </lineage>
</organism>
<reference evidence="3" key="1">
    <citation type="submission" date="2015-12" db="EMBL/GenBank/DDBJ databases">
        <title>FDA dAtabase for Regulatory Grade micrObial Sequences (FDA-ARGOS): Supporting development and validation of Infectious Disease Dx tests.</title>
        <authorList>
            <person name="Hoffmann M."/>
            <person name="Allard M."/>
            <person name="Evans P."/>
            <person name="Brown E."/>
            <person name="Tallon L.J."/>
            <person name="Sadzewicz L."/>
            <person name="Sengamalay N."/>
            <person name="Ott S."/>
            <person name="Godinez A."/>
            <person name="Nagaraj S."/>
            <person name="Vyas G."/>
            <person name="Aluvathingal J."/>
            <person name="Nadendla S."/>
            <person name="Geyer C."/>
            <person name="Sichtig H."/>
        </authorList>
    </citation>
    <scope>NUCLEOTIDE SEQUENCE [LARGE SCALE GENOMIC DNA]</scope>
    <source>
        <strain evidence="3">ATCC 33809</strain>
    </source>
</reference>
<evidence type="ECO:0008006" key="5">
    <source>
        <dbReference type="Google" id="ProtNLM"/>
    </source>
</evidence>
<dbReference type="Proteomes" id="UP000057088">
    <property type="component" value="Chromosome 2"/>
</dbReference>
<dbReference type="PROSITE" id="PS51257">
    <property type="entry name" value="PROKAR_LIPOPROTEIN"/>
    <property type="match status" value="1"/>
</dbReference>